<dbReference type="InterPro" id="IPR016035">
    <property type="entry name" value="Acyl_Trfase/lysoPLipase"/>
</dbReference>
<comment type="caution">
    <text evidence="1">The sequence shown here is derived from an EMBL/GenBank/DDBJ whole genome shotgun (WGS) entry which is preliminary data.</text>
</comment>
<organism evidence="1">
    <name type="scientific">hydrocarbon metagenome</name>
    <dbReference type="NCBI Taxonomy" id="938273"/>
    <lineage>
        <taxon>unclassified sequences</taxon>
        <taxon>metagenomes</taxon>
        <taxon>ecological metagenomes</taxon>
    </lineage>
</organism>
<protein>
    <recommendedName>
        <fullName evidence="2">PNPLA domain-containing protein</fullName>
    </recommendedName>
</protein>
<sequence>MSRIRIKAGKNIYKIIKDGGFNFNSVSTYFGPAVGPRWLITSGFDLTLLKGGFLGRLKPVQLVGASAGAFRFAAWLQPQAIESYQKLLEAYINVTYAKHDTPARSLKEITNVVNAYLEDDALSFALASKKYRLVVITARARGLMASSNTWLQKLGLAACLVFNYFSRENIYKFADRVVFYNASKPPAFCLKSQFRGTYVQMNEINFKYAVLASGAIPLVIDGVRDIYGAPRGVYRDGGLIDYHLTHQFAAKENEIVLFFHHQERIIPGWLDKNITRRLPEPYTLNNVLMVLPTQSFVENLPCGKVPDRTDLVTFINDPQTRIKNWRKAVELSAPLGEEFLELVESGKIRDIVEEL</sequence>
<evidence type="ECO:0008006" key="2">
    <source>
        <dbReference type="Google" id="ProtNLM"/>
    </source>
</evidence>
<name>A0A0W8FUS9_9ZZZZ</name>
<evidence type="ECO:0000313" key="1">
    <source>
        <dbReference type="EMBL" id="KUG24634.1"/>
    </source>
</evidence>
<accession>A0A0W8FUS9</accession>
<proteinExistence type="predicted"/>
<reference evidence="1" key="1">
    <citation type="journal article" date="2015" name="Proc. Natl. Acad. Sci. U.S.A.">
        <title>Networks of energetic and metabolic interactions define dynamics in microbial communities.</title>
        <authorList>
            <person name="Embree M."/>
            <person name="Liu J.K."/>
            <person name="Al-Bassam M.M."/>
            <person name="Zengler K."/>
        </authorList>
    </citation>
    <scope>NUCLEOTIDE SEQUENCE</scope>
</reference>
<dbReference type="AlphaFoldDB" id="A0A0W8FUS9"/>
<dbReference type="SUPFAM" id="SSF52151">
    <property type="entry name" value="FabD/lysophospholipase-like"/>
    <property type="match status" value="1"/>
</dbReference>
<gene>
    <name evidence="1" type="ORF">ASZ90_005559</name>
</gene>
<dbReference type="EMBL" id="LNQE01000840">
    <property type="protein sequence ID" value="KUG24634.1"/>
    <property type="molecule type" value="Genomic_DNA"/>
</dbReference>